<dbReference type="SUPFAM" id="SSF52540">
    <property type="entry name" value="P-loop containing nucleoside triphosphate hydrolases"/>
    <property type="match status" value="1"/>
</dbReference>
<dbReference type="PANTHER" id="PTHR34301:SF8">
    <property type="entry name" value="ATPASE DOMAIN-CONTAINING PROTEIN"/>
    <property type="match status" value="1"/>
</dbReference>
<dbReference type="Gene3D" id="3.40.50.300">
    <property type="entry name" value="P-loop containing nucleotide triphosphate hydrolases"/>
    <property type="match status" value="1"/>
</dbReference>
<reference evidence="3" key="1">
    <citation type="submission" date="2016-06" db="EMBL/GenBank/DDBJ databases">
        <authorList>
            <person name="Varghese N."/>
            <person name="Submissions Spin"/>
        </authorList>
    </citation>
    <scope>NUCLEOTIDE SEQUENCE [LARGE SCALE GENOMIC DNA]</scope>
    <source>
        <strain evidence="3">DSM 44100</strain>
    </source>
</reference>
<dbReference type="RefSeq" id="WP_141723208.1">
    <property type="nucleotide sequence ID" value="NZ_FMCU01000017.1"/>
</dbReference>
<keyword evidence="3" id="KW-1185">Reference proteome</keyword>
<protein>
    <submittedName>
        <fullName evidence="2">AAA ATPase domain-containing protein</fullName>
    </submittedName>
</protein>
<dbReference type="OrthoDB" id="9811804at2"/>
<accession>A0A1C5AIF9</accession>
<dbReference type="PANTHER" id="PTHR34301">
    <property type="entry name" value="DNA-BINDING PROTEIN-RELATED"/>
    <property type="match status" value="1"/>
</dbReference>
<organism evidence="2 3">
    <name type="scientific">Micromonospora matsumotoense</name>
    <dbReference type="NCBI Taxonomy" id="121616"/>
    <lineage>
        <taxon>Bacteria</taxon>
        <taxon>Bacillati</taxon>
        <taxon>Actinomycetota</taxon>
        <taxon>Actinomycetes</taxon>
        <taxon>Micromonosporales</taxon>
        <taxon>Micromonosporaceae</taxon>
        <taxon>Micromonospora</taxon>
    </lineage>
</organism>
<dbReference type="Pfam" id="PF20703">
    <property type="entry name" value="nSTAND1"/>
    <property type="match status" value="1"/>
</dbReference>
<dbReference type="EMBL" id="FMCU01000017">
    <property type="protein sequence ID" value="SCF45032.1"/>
    <property type="molecule type" value="Genomic_DNA"/>
</dbReference>
<gene>
    <name evidence="2" type="ORF">GA0070216_117145</name>
</gene>
<dbReference type="Proteomes" id="UP000198797">
    <property type="component" value="Unassembled WGS sequence"/>
</dbReference>
<dbReference type="InterPro" id="IPR003593">
    <property type="entry name" value="AAA+_ATPase"/>
</dbReference>
<dbReference type="SMART" id="SM00382">
    <property type="entry name" value="AAA"/>
    <property type="match status" value="1"/>
</dbReference>
<evidence type="ECO:0000313" key="2">
    <source>
        <dbReference type="EMBL" id="SCF45032.1"/>
    </source>
</evidence>
<sequence length="507" mass="56043">MAMSHQRIAQNAEALKKNLEYGTELIAWLDQQKVEYAYVGPGEHNVWNIRIHLPKDLRQVFGVEREVLVVATKFENVQPRLLNHVADGLKPPSVESDMCILVGNNLNPDQWADEEKGLGFNLIPVNRSELQSGTAPGMAAVLAGHLARVDHFAFVRPLNNKAAFFGRSQDIQRIKALLTQGQHVGVFGLKKAGKSSLVNRIALELREAGWSIIQIDLQREGTAADNLRRLLLQRTLDEADRARFVGSRIAGSQAVDAVSQSRSAWVDQLDYALALHRNAEGVLIVIDEIDLLLPGRTFEAATTSEAQLATIGVLQQLRGLTDDLHNNRARKSPVLLTAGTDADLFGSSFIEERPNPLWAMVDFHYLGPLDLAETSDMVRTLGRRSGLNFTEGSVIHQLFDDYGGHPLVTRTACSSIHRRVKAEQVPYSVSTQDVVRVAKRPGPKTAPQLARDIPQQFMALFPDEAPLLRPLLEGGTELINPDDAPYAVEYGVLTEDGRLRLGILRRG</sequence>
<name>A0A1C5AIF9_9ACTN</name>
<evidence type="ECO:0000259" key="1">
    <source>
        <dbReference type="SMART" id="SM00382"/>
    </source>
</evidence>
<dbReference type="InterPro" id="IPR049052">
    <property type="entry name" value="nSTAND1"/>
</dbReference>
<feature type="domain" description="AAA+ ATPase" evidence="1">
    <location>
        <begin position="180"/>
        <end position="357"/>
    </location>
</feature>
<dbReference type="InterPro" id="IPR027417">
    <property type="entry name" value="P-loop_NTPase"/>
</dbReference>
<proteinExistence type="predicted"/>
<evidence type="ECO:0000313" key="3">
    <source>
        <dbReference type="Proteomes" id="UP000198797"/>
    </source>
</evidence>
<dbReference type="AlphaFoldDB" id="A0A1C5AIF9"/>